<keyword evidence="3" id="KW-1185">Reference proteome</keyword>
<evidence type="ECO:0000256" key="1">
    <source>
        <dbReference type="SAM" id="SignalP"/>
    </source>
</evidence>
<feature type="chain" id="PRO_5014144557" evidence="1">
    <location>
        <begin position="26"/>
        <end position="76"/>
    </location>
</feature>
<dbReference type="AlphaFoldDB" id="A0A2I0WTN6"/>
<gene>
    <name evidence="2" type="ORF">MA16_Dca000360</name>
</gene>
<feature type="signal peptide" evidence="1">
    <location>
        <begin position="1"/>
        <end position="25"/>
    </location>
</feature>
<name>A0A2I0WTN6_9ASPA</name>
<evidence type="ECO:0000313" key="2">
    <source>
        <dbReference type="EMBL" id="PKU79016.1"/>
    </source>
</evidence>
<organism evidence="2 3">
    <name type="scientific">Dendrobium catenatum</name>
    <dbReference type="NCBI Taxonomy" id="906689"/>
    <lineage>
        <taxon>Eukaryota</taxon>
        <taxon>Viridiplantae</taxon>
        <taxon>Streptophyta</taxon>
        <taxon>Embryophyta</taxon>
        <taxon>Tracheophyta</taxon>
        <taxon>Spermatophyta</taxon>
        <taxon>Magnoliopsida</taxon>
        <taxon>Liliopsida</taxon>
        <taxon>Asparagales</taxon>
        <taxon>Orchidaceae</taxon>
        <taxon>Epidendroideae</taxon>
        <taxon>Malaxideae</taxon>
        <taxon>Dendrobiinae</taxon>
        <taxon>Dendrobium</taxon>
    </lineage>
</organism>
<dbReference type="Proteomes" id="UP000233837">
    <property type="component" value="Unassembled WGS sequence"/>
</dbReference>
<reference evidence="2 3" key="2">
    <citation type="journal article" date="2017" name="Nature">
        <title>The Apostasia genome and the evolution of orchids.</title>
        <authorList>
            <person name="Zhang G.Q."/>
            <person name="Liu K.W."/>
            <person name="Li Z."/>
            <person name="Lohaus R."/>
            <person name="Hsiao Y.Y."/>
            <person name="Niu S.C."/>
            <person name="Wang J.Y."/>
            <person name="Lin Y.C."/>
            <person name="Xu Q."/>
            <person name="Chen L.J."/>
            <person name="Yoshida K."/>
            <person name="Fujiwara S."/>
            <person name="Wang Z.W."/>
            <person name="Zhang Y.Q."/>
            <person name="Mitsuda N."/>
            <person name="Wang M."/>
            <person name="Liu G.H."/>
            <person name="Pecoraro L."/>
            <person name="Huang H.X."/>
            <person name="Xiao X.J."/>
            <person name="Lin M."/>
            <person name="Wu X.Y."/>
            <person name="Wu W.L."/>
            <person name="Chen Y.Y."/>
            <person name="Chang S.B."/>
            <person name="Sakamoto S."/>
            <person name="Ohme-Takagi M."/>
            <person name="Yagi M."/>
            <person name="Zeng S.J."/>
            <person name="Shen C.Y."/>
            <person name="Yeh C.M."/>
            <person name="Luo Y.B."/>
            <person name="Tsai W.C."/>
            <person name="Van de Peer Y."/>
            <person name="Liu Z.J."/>
        </authorList>
    </citation>
    <scope>NUCLEOTIDE SEQUENCE [LARGE SCALE GENOMIC DNA]</scope>
    <source>
        <tissue evidence="2">The whole plant</tissue>
    </source>
</reference>
<reference evidence="2 3" key="1">
    <citation type="journal article" date="2016" name="Sci. Rep.">
        <title>The Dendrobium catenatum Lindl. genome sequence provides insights into polysaccharide synthase, floral development and adaptive evolution.</title>
        <authorList>
            <person name="Zhang G.Q."/>
            <person name="Xu Q."/>
            <person name="Bian C."/>
            <person name="Tsai W.C."/>
            <person name="Yeh C.M."/>
            <person name="Liu K.W."/>
            <person name="Yoshida K."/>
            <person name="Zhang L.S."/>
            <person name="Chang S.B."/>
            <person name="Chen F."/>
            <person name="Shi Y."/>
            <person name="Su Y.Y."/>
            <person name="Zhang Y.Q."/>
            <person name="Chen L.J."/>
            <person name="Yin Y."/>
            <person name="Lin M."/>
            <person name="Huang H."/>
            <person name="Deng H."/>
            <person name="Wang Z.W."/>
            <person name="Zhu S.L."/>
            <person name="Zhao X."/>
            <person name="Deng C."/>
            <person name="Niu S.C."/>
            <person name="Huang J."/>
            <person name="Wang M."/>
            <person name="Liu G.H."/>
            <person name="Yang H.J."/>
            <person name="Xiao X.J."/>
            <person name="Hsiao Y.Y."/>
            <person name="Wu W.L."/>
            <person name="Chen Y.Y."/>
            <person name="Mitsuda N."/>
            <person name="Ohme-Takagi M."/>
            <person name="Luo Y.B."/>
            <person name="Van de Peer Y."/>
            <person name="Liu Z.J."/>
        </authorList>
    </citation>
    <scope>NUCLEOTIDE SEQUENCE [LARGE SCALE GENOMIC DNA]</scope>
    <source>
        <tissue evidence="2">The whole plant</tissue>
    </source>
</reference>
<dbReference type="EMBL" id="KZ502442">
    <property type="protein sequence ID" value="PKU79016.1"/>
    <property type="molecule type" value="Genomic_DNA"/>
</dbReference>
<keyword evidence="1" id="KW-0732">Signal</keyword>
<sequence length="76" mass="8325">MAFTYSRALICLFLILSSAFSGSESRAVELKDKSTGEVRSNSEGTMELVFVDGLKVKKTVYKSERLSPGGSDPQHH</sequence>
<accession>A0A2I0WTN6</accession>
<protein>
    <submittedName>
        <fullName evidence="2">Uncharacterized protein</fullName>
    </submittedName>
</protein>
<evidence type="ECO:0000313" key="3">
    <source>
        <dbReference type="Proteomes" id="UP000233837"/>
    </source>
</evidence>
<proteinExistence type="predicted"/>